<dbReference type="Proteomes" id="UP001501011">
    <property type="component" value="Unassembled WGS sequence"/>
</dbReference>
<evidence type="ECO:0000256" key="1">
    <source>
        <dbReference type="ARBA" id="ARBA00023239"/>
    </source>
</evidence>
<dbReference type="PANTHER" id="PTHR12935">
    <property type="entry name" value="GAMMA-GLUTAMYLCYCLOTRANSFERASE"/>
    <property type="match status" value="1"/>
</dbReference>
<proteinExistence type="predicted"/>
<accession>A0ABP8IJ69</accession>
<dbReference type="InterPro" id="IPR013024">
    <property type="entry name" value="GGCT-like"/>
</dbReference>
<protein>
    <recommendedName>
        <fullName evidence="4">Gamma-glutamylcyclotransferase</fullName>
    </recommendedName>
</protein>
<reference evidence="3" key="1">
    <citation type="journal article" date="2019" name="Int. J. Syst. Evol. Microbiol.">
        <title>The Global Catalogue of Microorganisms (GCM) 10K type strain sequencing project: providing services to taxonomists for standard genome sequencing and annotation.</title>
        <authorList>
            <consortium name="The Broad Institute Genomics Platform"/>
            <consortium name="The Broad Institute Genome Sequencing Center for Infectious Disease"/>
            <person name="Wu L."/>
            <person name="Ma J."/>
        </authorList>
    </citation>
    <scope>NUCLEOTIDE SEQUENCE [LARGE SCALE GENOMIC DNA]</scope>
    <source>
        <strain evidence="3">JCM 17728</strain>
    </source>
</reference>
<comment type="caution">
    <text evidence="2">The sequence shown here is derived from an EMBL/GenBank/DDBJ whole genome shotgun (WGS) entry which is preliminary data.</text>
</comment>
<dbReference type="Pfam" id="PF13772">
    <property type="entry name" value="AIG2_2"/>
    <property type="match status" value="1"/>
</dbReference>
<name>A0ABP8IJ69_9GAMM</name>
<dbReference type="InterPro" id="IPR036568">
    <property type="entry name" value="GGCT-like_sf"/>
</dbReference>
<dbReference type="CDD" id="cd06661">
    <property type="entry name" value="GGCT_like"/>
    <property type="match status" value="1"/>
</dbReference>
<evidence type="ECO:0000313" key="3">
    <source>
        <dbReference type="Proteomes" id="UP001501011"/>
    </source>
</evidence>
<evidence type="ECO:0008006" key="4">
    <source>
        <dbReference type="Google" id="ProtNLM"/>
    </source>
</evidence>
<sequence>MYYFAYGSNMSVSRLRARVPSAQPMGCYMLDGYDLRFHKLSGDGSGKCDAYFTSNDGDRVYGALYKIDPQEKPVLDEAEAGYEEKVVTVVSSNDGSPTEATIYIAIGKESGIQPYSWYLNHVLVGAKETLLPKDYILRKIERIQPIEDENKDRSAKEWAIHD</sequence>
<dbReference type="PANTHER" id="PTHR12935:SF0">
    <property type="entry name" value="GAMMA-GLUTAMYLCYCLOTRANSFERASE"/>
    <property type="match status" value="1"/>
</dbReference>
<evidence type="ECO:0000313" key="2">
    <source>
        <dbReference type="EMBL" id="GAA4359564.1"/>
    </source>
</evidence>
<organism evidence="2 3">
    <name type="scientific">Kangiella marina</name>
    <dbReference type="NCBI Taxonomy" id="1079178"/>
    <lineage>
        <taxon>Bacteria</taxon>
        <taxon>Pseudomonadati</taxon>
        <taxon>Pseudomonadota</taxon>
        <taxon>Gammaproteobacteria</taxon>
        <taxon>Kangiellales</taxon>
        <taxon>Kangiellaceae</taxon>
        <taxon>Kangiella</taxon>
    </lineage>
</organism>
<dbReference type="SUPFAM" id="SSF110857">
    <property type="entry name" value="Gamma-glutamyl cyclotransferase-like"/>
    <property type="match status" value="1"/>
</dbReference>
<dbReference type="InterPro" id="IPR017939">
    <property type="entry name" value="G-Glutamylcylcotransferase"/>
</dbReference>
<dbReference type="EMBL" id="BAABFV010000001">
    <property type="protein sequence ID" value="GAA4359564.1"/>
    <property type="molecule type" value="Genomic_DNA"/>
</dbReference>
<dbReference type="Gene3D" id="3.10.490.10">
    <property type="entry name" value="Gamma-glutamyl cyclotransferase-like"/>
    <property type="match status" value="1"/>
</dbReference>
<gene>
    <name evidence="2" type="ORF">GCM10023151_10570</name>
</gene>
<keyword evidence="1" id="KW-0456">Lyase</keyword>
<dbReference type="RefSeq" id="WP_345292159.1">
    <property type="nucleotide sequence ID" value="NZ_BAABFV010000001.1"/>
</dbReference>
<keyword evidence="3" id="KW-1185">Reference proteome</keyword>